<name>A0A6J1DUN2_MOMCH</name>
<proteinExistence type="predicted"/>
<dbReference type="Gene3D" id="3.10.10.10">
    <property type="entry name" value="HIV Type 1 Reverse Transcriptase, subunit A, domain 1"/>
    <property type="match status" value="1"/>
</dbReference>
<dbReference type="SUPFAM" id="SSF56672">
    <property type="entry name" value="DNA/RNA polymerases"/>
    <property type="match status" value="1"/>
</dbReference>
<evidence type="ECO:0000313" key="4">
    <source>
        <dbReference type="RefSeq" id="XP_022156794.1"/>
    </source>
</evidence>
<dbReference type="InterPro" id="IPR041577">
    <property type="entry name" value="RT_RNaseH_2"/>
</dbReference>
<dbReference type="InterPro" id="IPR000477">
    <property type="entry name" value="RT_dom"/>
</dbReference>
<dbReference type="Proteomes" id="UP000504603">
    <property type="component" value="Unplaced"/>
</dbReference>
<dbReference type="Pfam" id="PF00078">
    <property type="entry name" value="RVT_1"/>
    <property type="match status" value="1"/>
</dbReference>
<dbReference type="InterPro" id="IPR053134">
    <property type="entry name" value="RNA-dir_DNA_polymerase"/>
</dbReference>
<dbReference type="Gene3D" id="2.40.70.10">
    <property type="entry name" value="Acid Proteases"/>
    <property type="match status" value="1"/>
</dbReference>
<dbReference type="Pfam" id="PF17919">
    <property type="entry name" value="RT_RNaseH_2"/>
    <property type="match status" value="1"/>
</dbReference>
<organism evidence="3 4">
    <name type="scientific">Momordica charantia</name>
    <name type="common">Bitter gourd</name>
    <name type="synonym">Balsam pear</name>
    <dbReference type="NCBI Taxonomy" id="3673"/>
    <lineage>
        <taxon>Eukaryota</taxon>
        <taxon>Viridiplantae</taxon>
        <taxon>Streptophyta</taxon>
        <taxon>Embryophyta</taxon>
        <taxon>Tracheophyta</taxon>
        <taxon>Spermatophyta</taxon>
        <taxon>Magnoliopsida</taxon>
        <taxon>eudicotyledons</taxon>
        <taxon>Gunneridae</taxon>
        <taxon>Pentapetalae</taxon>
        <taxon>rosids</taxon>
        <taxon>fabids</taxon>
        <taxon>Cucurbitales</taxon>
        <taxon>Cucurbitaceae</taxon>
        <taxon>Momordiceae</taxon>
        <taxon>Momordica</taxon>
    </lineage>
</organism>
<dbReference type="PANTHER" id="PTHR24559">
    <property type="entry name" value="TRANSPOSON TY3-I GAG-POL POLYPROTEIN"/>
    <property type="match status" value="1"/>
</dbReference>
<dbReference type="Pfam" id="PF08284">
    <property type="entry name" value="RVP_2"/>
    <property type="match status" value="1"/>
</dbReference>
<dbReference type="CDD" id="cd01647">
    <property type="entry name" value="RT_LTR"/>
    <property type="match status" value="1"/>
</dbReference>
<evidence type="ECO:0000259" key="2">
    <source>
        <dbReference type="Pfam" id="PF17919"/>
    </source>
</evidence>
<dbReference type="InterPro" id="IPR021109">
    <property type="entry name" value="Peptidase_aspartic_dom_sf"/>
</dbReference>
<dbReference type="OrthoDB" id="415724at2759"/>
<evidence type="ECO:0000259" key="1">
    <source>
        <dbReference type="Pfam" id="PF00078"/>
    </source>
</evidence>
<evidence type="ECO:0000313" key="3">
    <source>
        <dbReference type="Proteomes" id="UP000504603"/>
    </source>
</evidence>
<feature type="domain" description="Reverse transcriptase/retrotransposon-derived protein RNase H-like" evidence="2">
    <location>
        <begin position="439"/>
        <end position="533"/>
    </location>
</feature>
<dbReference type="InterPro" id="IPR043128">
    <property type="entry name" value="Rev_trsase/Diguanyl_cyclase"/>
</dbReference>
<dbReference type="Gene3D" id="3.30.70.270">
    <property type="match status" value="1"/>
</dbReference>
<feature type="domain" description="Reverse transcriptase" evidence="1">
    <location>
        <begin position="311"/>
        <end position="430"/>
    </location>
</feature>
<protein>
    <submittedName>
        <fullName evidence="4">Uncharacterized protein LOC111023627</fullName>
    </submittedName>
</protein>
<dbReference type="KEGG" id="mcha:111023627"/>
<dbReference type="GeneID" id="111023627"/>
<dbReference type="InterPro" id="IPR043502">
    <property type="entry name" value="DNA/RNA_pol_sf"/>
</dbReference>
<accession>A0A6J1DUN2</accession>
<gene>
    <name evidence="4" type="primary">LOC111023627</name>
</gene>
<keyword evidence="3" id="KW-1185">Reference proteome</keyword>
<reference evidence="4" key="1">
    <citation type="submission" date="2025-08" db="UniProtKB">
        <authorList>
            <consortium name="RefSeq"/>
        </authorList>
    </citation>
    <scope>IDENTIFICATION</scope>
    <source>
        <strain evidence="4">OHB3-1</strain>
    </source>
</reference>
<dbReference type="PANTHER" id="PTHR24559:SF444">
    <property type="entry name" value="REVERSE TRANSCRIPTASE DOMAIN-CONTAINING PROTEIN"/>
    <property type="match status" value="1"/>
</dbReference>
<sequence length="565" mass="64309">MTVTQYEKKFTELSHFALDLIPTEEKKIKRFVKGLRKGIRGQVNLQRPTTYAEAIWGVLVMDKDVTIKVQTPHEIGSSLGVKRKTPTYFPNQPPRAPQCEKEGHIARDCPMTAQTYKDWVKKPPQQLQLKKFLGLCVMKLCLYSCIVPSGSVMVASQAVKAGKLSFDDHILEARLIQLDMRDFDVIMGIDWLAANQASINCSKKEVSFQLPFGRSFTFKGVKGEVPRVVSTLKAIHLLQGGARGYLASVVDTNKVSPSVDFVYVVKDHISEAPYRIAPAKLKELKVQLEDLLVKGFIHPNVSSWGALVLFVKKNDGSMQLCIDYRDLNKVTIKHKYPLSRIEDLFDQLKGTKVFSKIDLHSGYHQLRIKEANISKTASKTRYGYYEFIVMSFGLTNALVEFMHLVNRVFRYFLDTSVIVFIDDILIYLELTRKNATFAWDDECQRRFRELKGRLVMAPVLTVPDGTRGLVVYSDASRKGLGCVLMHHGKVVAYASRQLKVHELHYPTHNLEVAAVVVVLKIWRYYLYGERIQIFMDHQSLKYFSHLEGAQSKAKKVARTGKGLRL</sequence>
<dbReference type="AlphaFoldDB" id="A0A6J1DUN2"/>
<dbReference type="RefSeq" id="XP_022156794.1">
    <property type="nucleotide sequence ID" value="XM_022301102.1"/>
</dbReference>